<sequence length="57" mass="6692">MLKLCSSAVGRYYYYKDDALLVGTCDAEESMRTQGDHSIRSENRMVLLMHSWRQMDE</sequence>
<dbReference type="AlphaFoldDB" id="A0A0A9GS80"/>
<protein>
    <submittedName>
        <fullName evidence="1">Uncharacterized protein</fullName>
    </submittedName>
</protein>
<accession>A0A0A9GS80</accession>
<reference evidence="1" key="1">
    <citation type="submission" date="2014-09" db="EMBL/GenBank/DDBJ databases">
        <authorList>
            <person name="Magalhaes I.L.F."/>
            <person name="Oliveira U."/>
            <person name="Santos F.R."/>
            <person name="Vidigal T.H.D.A."/>
            <person name="Brescovit A.D."/>
            <person name="Santos A.J."/>
        </authorList>
    </citation>
    <scope>NUCLEOTIDE SEQUENCE</scope>
    <source>
        <tissue evidence="1">Shoot tissue taken approximately 20 cm above the soil surface</tissue>
    </source>
</reference>
<dbReference type="EMBL" id="GBRH01171627">
    <property type="protein sequence ID" value="JAE26269.1"/>
    <property type="molecule type" value="Transcribed_RNA"/>
</dbReference>
<reference evidence="1" key="2">
    <citation type="journal article" date="2015" name="Data Brief">
        <title>Shoot transcriptome of the giant reed, Arundo donax.</title>
        <authorList>
            <person name="Barrero R.A."/>
            <person name="Guerrero F.D."/>
            <person name="Moolhuijzen P."/>
            <person name="Goolsby J.A."/>
            <person name="Tidwell J."/>
            <person name="Bellgard S.E."/>
            <person name="Bellgard M.I."/>
        </authorList>
    </citation>
    <scope>NUCLEOTIDE SEQUENCE</scope>
    <source>
        <tissue evidence="1">Shoot tissue taken approximately 20 cm above the soil surface</tissue>
    </source>
</reference>
<name>A0A0A9GS80_ARUDO</name>
<proteinExistence type="predicted"/>
<organism evidence="1">
    <name type="scientific">Arundo donax</name>
    <name type="common">Giant reed</name>
    <name type="synonym">Donax arundinaceus</name>
    <dbReference type="NCBI Taxonomy" id="35708"/>
    <lineage>
        <taxon>Eukaryota</taxon>
        <taxon>Viridiplantae</taxon>
        <taxon>Streptophyta</taxon>
        <taxon>Embryophyta</taxon>
        <taxon>Tracheophyta</taxon>
        <taxon>Spermatophyta</taxon>
        <taxon>Magnoliopsida</taxon>
        <taxon>Liliopsida</taxon>
        <taxon>Poales</taxon>
        <taxon>Poaceae</taxon>
        <taxon>PACMAD clade</taxon>
        <taxon>Arundinoideae</taxon>
        <taxon>Arundineae</taxon>
        <taxon>Arundo</taxon>
    </lineage>
</organism>
<evidence type="ECO:0000313" key="1">
    <source>
        <dbReference type="EMBL" id="JAE26269.1"/>
    </source>
</evidence>